<dbReference type="Pfam" id="PF05272">
    <property type="entry name" value="VapE-like_dom"/>
    <property type="match status" value="1"/>
</dbReference>
<dbReference type="EMBL" id="WSQA01000013">
    <property type="protein sequence ID" value="MVZ63492.1"/>
    <property type="molecule type" value="Genomic_DNA"/>
</dbReference>
<sequence>MKQRDDAPSIQKVVEYLTSTYDFRKNTLTNAVEYKAKLSDTFKEVNENNLYLDLRINVGLKATISDILVFLGSDYVSEYDPILEYFNSIKEKYQPFLHGDYISKFVSYVSAKEQTRFEVQFKKWMVRTILCAIREDYFNKQAFILVCNKQSNGKTTFTRFLVPEKLRSYSVENIGIDKDSIIALSSNFICILDELASLTKFEINSLKSIMSKLHINVRHPYDRKARTSPRRISFIGSTNLSEFLTDDANVRWVCFEIQDINWQYKDEIDIDLLWSHAYYLLNSGFKYEMSRQEIEENEIANEGFKVTSIEYELLQKYFSPGSPDKYDRQLMSSEIFHEIQLKSYPKLNQKEFARAMKRLGFSPYQIRGHVTSTGERSTYPVKVYYVVENS</sequence>
<evidence type="ECO:0000313" key="3">
    <source>
        <dbReference type="Proteomes" id="UP000435036"/>
    </source>
</evidence>
<dbReference type="OrthoDB" id="9801888at2"/>
<protein>
    <submittedName>
        <fullName evidence="2">Virulence protein E</fullName>
    </submittedName>
</protein>
<dbReference type="RefSeq" id="WP_160370203.1">
    <property type="nucleotide sequence ID" value="NZ_WSQA01000013.1"/>
</dbReference>
<dbReference type="Proteomes" id="UP000435036">
    <property type="component" value="Unassembled WGS sequence"/>
</dbReference>
<keyword evidence="3" id="KW-1185">Reference proteome</keyword>
<evidence type="ECO:0000259" key="1">
    <source>
        <dbReference type="Pfam" id="PF05272"/>
    </source>
</evidence>
<dbReference type="InterPro" id="IPR007936">
    <property type="entry name" value="VapE-like_dom"/>
</dbReference>
<evidence type="ECO:0000313" key="2">
    <source>
        <dbReference type="EMBL" id="MVZ63492.1"/>
    </source>
</evidence>
<gene>
    <name evidence="2" type="ORF">GQF63_15800</name>
</gene>
<reference evidence="2 3" key="1">
    <citation type="submission" date="2019-12" db="EMBL/GenBank/DDBJ databases">
        <authorList>
            <person name="Dong K."/>
        </authorList>
    </citation>
    <scope>NUCLEOTIDE SEQUENCE [LARGE SCALE GENOMIC DNA]</scope>
    <source>
        <strain evidence="2 3">JCM 31225</strain>
    </source>
</reference>
<dbReference type="AlphaFoldDB" id="A0A6N8L6X9"/>
<name>A0A6N8L6X9_9SPHI</name>
<organism evidence="2 3">
    <name type="scientific">Sphingobacterium humi</name>
    <dbReference type="NCBI Taxonomy" id="1796905"/>
    <lineage>
        <taxon>Bacteria</taxon>
        <taxon>Pseudomonadati</taxon>
        <taxon>Bacteroidota</taxon>
        <taxon>Sphingobacteriia</taxon>
        <taxon>Sphingobacteriales</taxon>
        <taxon>Sphingobacteriaceae</taxon>
        <taxon>Sphingobacterium</taxon>
    </lineage>
</organism>
<comment type="caution">
    <text evidence="2">The sequence shown here is derived from an EMBL/GenBank/DDBJ whole genome shotgun (WGS) entry which is preliminary data.</text>
</comment>
<feature type="domain" description="Virulence-associated protein E-like" evidence="1">
    <location>
        <begin position="105"/>
        <end position="302"/>
    </location>
</feature>
<dbReference type="PANTHER" id="PTHR34985">
    <property type="entry name" value="SLR0554 PROTEIN"/>
    <property type="match status" value="1"/>
</dbReference>
<dbReference type="PANTHER" id="PTHR34985:SF1">
    <property type="entry name" value="SLR0554 PROTEIN"/>
    <property type="match status" value="1"/>
</dbReference>
<proteinExistence type="predicted"/>
<accession>A0A6N8L6X9</accession>